<keyword evidence="1" id="KW-0812">Transmembrane</keyword>
<evidence type="ECO:0000259" key="2">
    <source>
        <dbReference type="Pfam" id="PF05569"/>
    </source>
</evidence>
<dbReference type="PANTHER" id="PTHR34978">
    <property type="entry name" value="POSSIBLE SENSOR-TRANSDUCER PROTEIN BLAR"/>
    <property type="match status" value="1"/>
</dbReference>
<feature type="transmembrane region" description="Helical" evidence="1">
    <location>
        <begin position="48"/>
        <end position="68"/>
    </location>
</feature>
<evidence type="ECO:0000256" key="1">
    <source>
        <dbReference type="SAM" id="Phobius"/>
    </source>
</evidence>
<feature type="transmembrane region" description="Helical" evidence="1">
    <location>
        <begin position="146"/>
        <end position="165"/>
    </location>
</feature>
<feature type="transmembrane region" description="Helical" evidence="1">
    <location>
        <begin position="350"/>
        <end position="368"/>
    </location>
</feature>
<feature type="transmembrane region" description="Helical" evidence="1">
    <location>
        <begin position="12"/>
        <end position="36"/>
    </location>
</feature>
<keyword evidence="1" id="KW-0472">Membrane</keyword>
<gene>
    <name evidence="3" type="ORF">ACFQDI_14715</name>
</gene>
<feature type="transmembrane region" description="Helical" evidence="1">
    <location>
        <begin position="251"/>
        <end position="274"/>
    </location>
</feature>
<feature type="transmembrane region" description="Helical" evidence="1">
    <location>
        <begin position="311"/>
        <end position="329"/>
    </location>
</feature>
<dbReference type="Proteomes" id="UP001596052">
    <property type="component" value="Unassembled WGS sequence"/>
</dbReference>
<dbReference type="InterPro" id="IPR008969">
    <property type="entry name" value="CarboxyPept-like_regulatory"/>
</dbReference>
<dbReference type="InterPro" id="IPR052173">
    <property type="entry name" value="Beta-lactam_resp_regulator"/>
</dbReference>
<keyword evidence="1" id="KW-1133">Transmembrane helix</keyword>
<protein>
    <submittedName>
        <fullName evidence="3">M56 family metallopeptidase</fullName>
    </submittedName>
</protein>
<dbReference type="Pfam" id="PF05569">
    <property type="entry name" value="Peptidase_M56"/>
    <property type="match status" value="1"/>
</dbReference>
<accession>A0ABW0KTQ0</accession>
<comment type="caution">
    <text evidence="3">The sequence shown here is derived from an EMBL/GenBank/DDBJ whole genome shotgun (WGS) entry which is preliminary data.</text>
</comment>
<dbReference type="SUPFAM" id="SSF49464">
    <property type="entry name" value="Carboxypeptidase regulatory domain-like"/>
    <property type="match status" value="2"/>
</dbReference>
<evidence type="ECO:0000313" key="3">
    <source>
        <dbReference type="EMBL" id="MFC5456113.1"/>
    </source>
</evidence>
<proteinExistence type="predicted"/>
<reference evidence="4" key="1">
    <citation type="journal article" date="2019" name="Int. J. Syst. Evol. Microbiol.">
        <title>The Global Catalogue of Microorganisms (GCM) 10K type strain sequencing project: providing services to taxonomists for standard genome sequencing and annotation.</title>
        <authorList>
            <consortium name="The Broad Institute Genomics Platform"/>
            <consortium name="The Broad Institute Genome Sequencing Center for Infectious Disease"/>
            <person name="Wu L."/>
            <person name="Ma J."/>
        </authorList>
    </citation>
    <scope>NUCLEOTIDE SEQUENCE [LARGE SCALE GENOMIC DNA]</scope>
    <source>
        <strain evidence="4">CGMCC 4.1469</strain>
    </source>
</reference>
<dbReference type="InterPro" id="IPR008756">
    <property type="entry name" value="Peptidase_M56"/>
</dbReference>
<organism evidence="3 4">
    <name type="scientific">Prosthecobacter fluviatilis</name>
    <dbReference type="NCBI Taxonomy" id="445931"/>
    <lineage>
        <taxon>Bacteria</taxon>
        <taxon>Pseudomonadati</taxon>
        <taxon>Verrucomicrobiota</taxon>
        <taxon>Verrucomicrobiia</taxon>
        <taxon>Verrucomicrobiales</taxon>
        <taxon>Verrucomicrobiaceae</taxon>
        <taxon>Prosthecobacter</taxon>
    </lineage>
</organism>
<dbReference type="RefSeq" id="WP_377168037.1">
    <property type="nucleotide sequence ID" value="NZ_JBHSMQ010000005.1"/>
</dbReference>
<evidence type="ECO:0000313" key="4">
    <source>
        <dbReference type="Proteomes" id="UP001596052"/>
    </source>
</evidence>
<dbReference type="EMBL" id="JBHSMQ010000005">
    <property type="protein sequence ID" value="MFC5456113.1"/>
    <property type="molecule type" value="Genomic_DNA"/>
</dbReference>
<dbReference type="CDD" id="cd07341">
    <property type="entry name" value="M56_BlaR1_MecR1_like"/>
    <property type="match status" value="1"/>
</dbReference>
<name>A0ABW0KTQ0_9BACT</name>
<sequence>MNTLTHLIELWLQSLMLLTWKGALLTLVAGAVVLLLRHHLSAAWRHGLWLLVLLRFTVPDLGLFSGSLDGLVDVPALIAPGATPHEVESGVFEAPLEQGGETSAIMASNAPQPLMSAAAQALPASSEISVLAADQAPSWSLAQKLFAVWLCGALTVVLAMVALHLRLQRRIRRDASEAFSEISSVLLEACRMAGVRRVPRLLVTEAVRAPSLFGLLNPVILLPRQVAAGRDAATLKLILLHELAHLKRHDLWAQVLSSCVIAVHWFNPLVWMAARRLRAEAEMAADAHALSCTDVTEAHRFGEMLLGFTRFGTTGWMIWLASATLLGISENKNDLRRRIEGLMDIARGRRTRWLVGMAAFIVLAAVGLTRSPAEDAKKVTAETPADNLATTVVRGIVVDEKDKPVSGAVVKISINQLSRSESLERVTGADGKFVFEDVPKAASLNLRARHSEYAESNFIVFSGVSVSQERRLVLPGVSWIRGKITDKRDGRPIKDARVFFGVENKVAIVSRYDWKHPFAHTNEAGEYRLPVKVADVNGIIVRAWAPDMTVQSRAIKFSGHDAEFDAALEPAQRVPGKVVDALGEPVKDAMVWVVEDAVRLDESFKPITLEMMRSSDRVNMTQGKFFISLDYSKGDGSVQMPEADPLLKDKLWVVAMHPKAGFARMRAADLKAGVVFRLEKWVSMSGKIIRSDGSPLADATLFIHAKGDPDLLARQDTLKIVHNIKVTTDIGGAYKIDHLLPGATFNGVTIDGVKIKKEYLPVGPITVGTGAQKVRQITLGMNLAIRREGGVRAVQGRIVLPEGFALRGDDYSCHFSIISQGLPVSIMTTPDKEGRYITEDLPPGTYELSVSVIPRNTGMEMARDVGRWVRFQITAGADQAPLQVPDIVITKEDLTPKPRSASDAAMLESAVFSEGPEGKIEVTTIDAEEKPVPGVKIEILDLVDYAHVPMNLASAQGRSVQMVSDDHGKAILSFPRNPAAGKRASGVQVAGTAPDGAKARITTMMDCRKYKLRVYPETPVRLAVSTPATHWVASTSAGLLQEKLTLEGGELKGRLALEHRTHFIVQGTTAEGRVLFSQAIGTQKDRGQEVRETLKLEPGVEIEGKIEGLPADDEGTGGVVANVYVKPQEVTNEVMKGNPPNVPWTAWAPVGPDGRFRFKGMPRGMVTLRGLGKGWMTTGPLNIDSTAIVDIRGSAEKTMVTLSTKPCIRRSLRVLLPDGSPAVGATVQVEAPGIGLLSTSRENMHAEDAGRLAQFMKTGWMSRLTVANEKGEVMLENRPAGRTYCQVFWMDPKTLHPRWGTATVSFEDTEKSGPLEIKVAEK</sequence>
<keyword evidence="4" id="KW-1185">Reference proteome</keyword>
<feature type="domain" description="Peptidase M56" evidence="2">
    <location>
        <begin position="16"/>
        <end position="340"/>
    </location>
</feature>
<dbReference type="PANTHER" id="PTHR34978:SF3">
    <property type="entry name" value="SLR0241 PROTEIN"/>
    <property type="match status" value="1"/>
</dbReference>